<accession>A0ABP5BV76</accession>
<proteinExistence type="predicted"/>
<comment type="caution">
    <text evidence="1">The sequence shown here is derived from an EMBL/GenBank/DDBJ whole genome shotgun (WGS) entry which is preliminary data.</text>
</comment>
<protein>
    <submittedName>
        <fullName evidence="1">Uncharacterized protein</fullName>
    </submittedName>
</protein>
<dbReference type="EMBL" id="BAAAOG010000002">
    <property type="protein sequence ID" value="GAA1953198.1"/>
    <property type="molecule type" value="Genomic_DNA"/>
</dbReference>
<sequence>MDLSTPWSRIMAINSALGSAFVASDDNASAPIVMMTPGLTAEPPCAKVAPNSALHYARNKSDVIDVLTVRWAILERFPSAQRRIRCGARGRLSRRPELRHT</sequence>
<organism evidence="1 2">
    <name type="scientific">Microbacterium deminutum</name>
    <dbReference type="NCBI Taxonomy" id="344164"/>
    <lineage>
        <taxon>Bacteria</taxon>
        <taxon>Bacillati</taxon>
        <taxon>Actinomycetota</taxon>
        <taxon>Actinomycetes</taxon>
        <taxon>Micrococcales</taxon>
        <taxon>Microbacteriaceae</taxon>
        <taxon>Microbacterium</taxon>
    </lineage>
</organism>
<dbReference type="Proteomes" id="UP001499933">
    <property type="component" value="Unassembled WGS sequence"/>
</dbReference>
<evidence type="ECO:0000313" key="2">
    <source>
        <dbReference type="Proteomes" id="UP001499933"/>
    </source>
</evidence>
<gene>
    <name evidence="1" type="ORF">GCM10009776_13820</name>
</gene>
<keyword evidence="2" id="KW-1185">Reference proteome</keyword>
<reference evidence="2" key="1">
    <citation type="journal article" date="2019" name="Int. J. Syst. Evol. Microbiol.">
        <title>The Global Catalogue of Microorganisms (GCM) 10K type strain sequencing project: providing services to taxonomists for standard genome sequencing and annotation.</title>
        <authorList>
            <consortium name="The Broad Institute Genomics Platform"/>
            <consortium name="The Broad Institute Genome Sequencing Center for Infectious Disease"/>
            <person name="Wu L."/>
            <person name="Ma J."/>
        </authorList>
    </citation>
    <scope>NUCLEOTIDE SEQUENCE [LARGE SCALE GENOMIC DNA]</scope>
    <source>
        <strain evidence="2">JCM 14901</strain>
    </source>
</reference>
<name>A0ABP5BV76_9MICO</name>
<evidence type="ECO:0000313" key="1">
    <source>
        <dbReference type="EMBL" id="GAA1953198.1"/>
    </source>
</evidence>